<feature type="compositionally biased region" description="Polar residues" evidence="1">
    <location>
        <begin position="27"/>
        <end position="38"/>
    </location>
</feature>
<dbReference type="Proteomes" id="UP000682733">
    <property type="component" value="Unassembled WGS sequence"/>
</dbReference>
<evidence type="ECO:0000313" key="2">
    <source>
        <dbReference type="EMBL" id="CAF1396683.1"/>
    </source>
</evidence>
<sequence>MDENDSNERQGGQVSDISEDENDNNERQGSQVSDISSDNDLDGAGAQGEEDENIFVPFTQYVIRDDVVEGELASSQGRDENGDYGQTVDREDDDVHLCAPRLLTPPTLANMSTITIGIESSDTVAPVSKRKKVDNVLQAGDYEELWDPTDRTFVKTPTPSEIDALLGQSPLGLPPISKELNLTPRQVKLANKPGVSNLDSRGEPPSWMIGNKKVQAEAEDLAKKLQNKVSISQNMYSQKSTIQSTDVIDNSVMLASVIRVATSKPQMPSQRNKENDDRRQEEVVMQLEKDAYEANRRYQAYMSSIITTSSQGFQTSSEVVENSSLDGQATGWANETLPPIQPMTVYYPCEDVRLKEDRAPQQVQFKNRLAHVYSAEYTNSNRAPRTGCPSRGYRGGRGRARGGRPYLATDQQSRRWEDHDNQPDNISKNERRRARPPGRGRRGTDTLLQLPLIRRPNGIVMTDSLGREIQGEMLRNEHCFIKIESCSGATFENRDPHLSITQWLESNDSMRACRQCESCLIIAGTNDICGKSIDQIMANLNILIATLKYKYRSVQRVYVHEIINRIKPCWQRQTREEMMNEIRQYNERLHDMAPAYGYTVVTTDIKDEDLKNDGVHLNDTGVLKLVQTIKETFSRYSMVDATNKTPSQEYEGTFPSNNELRLIALHTEKEQEIIRVLPGGIRQMVENEPEETLEDRSYPGVIRKYIYAHFYEITTR</sequence>
<dbReference type="SUPFAM" id="SSF52266">
    <property type="entry name" value="SGNH hydrolase"/>
    <property type="match status" value="1"/>
</dbReference>
<dbReference type="Gene3D" id="3.40.50.1110">
    <property type="entry name" value="SGNH hydrolase"/>
    <property type="match status" value="1"/>
</dbReference>
<feature type="compositionally biased region" description="Basic residues" evidence="1">
    <location>
        <begin position="430"/>
        <end position="441"/>
    </location>
</feature>
<reference evidence="2" key="1">
    <citation type="submission" date="2021-02" db="EMBL/GenBank/DDBJ databases">
        <authorList>
            <person name="Nowell W R."/>
        </authorList>
    </citation>
    <scope>NUCLEOTIDE SEQUENCE</scope>
</reference>
<dbReference type="InterPro" id="IPR036514">
    <property type="entry name" value="SGNH_hydro_sf"/>
</dbReference>
<dbReference type="Proteomes" id="UP000677228">
    <property type="component" value="Unassembled WGS sequence"/>
</dbReference>
<accession>A0A8S2F9W5</accession>
<dbReference type="AlphaFoldDB" id="A0A8S2F9W5"/>
<evidence type="ECO:0000313" key="3">
    <source>
        <dbReference type="EMBL" id="CAF4204109.1"/>
    </source>
</evidence>
<proteinExistence type="predicted"/>
<feature type="region of interest" description="Disordered" evidence="1">
    <location>
        <begin position="1"/>
        <end position="53"/>
    </location>
</feature>
<feature type="compositionally biased region" description="Basic and acidic residues" evidence="1">
    <location>
        <begin position="412"/>
        <end position="422"/>
    </location>
</feature>
<gene>
    <name evidence="2" type="ORF">OVA965_LOCUS32840</name>
    <name evidence="3" type="ORF">TMI583_LOCUS33711</name>
</gene>
<feature type="region of interest" description="Disordered" evidence="1">
    <location>
        <begin position="380"/>
        <end position="444"/>
    </location>
</feature>
<name>A0A8S2F9W5_9BILA</name>
<evidence type="ECO:0000313" key="4">
    <source>
        <dbReference type="Proteomes" id="UP000677228"/>
    </source>
</evidence>
<comment type="caution">
    <text evidence="2">The sequence shown here is derived from an EMBL/GenBank/DDBJ whole genome shotgun (WGS) entry which is preliminary data.</text>
</comment>
<organism evidence="2 4">
    <name type="scientific">Didymodactylos carnosus</name>
    <dbReference type="NCBI Taxonomy" id="1234261"/>
    <lineage>
        <taxon>Eukaryota</taxon>
        <taxon>Metazoa</taxon>
        <taxon>Spiralia</taxon>
        <taxon>Gnathifera</taxon>
        <taxon>Rotifera</taxon>
        <taxon>Eurotatoria</taxon>
        <taxon>Bdelloidea</taxon>
        <taxon>Philodinida</taxon>
        <taxon>Philodinidae</taxon>
        <taxon>Didymodactylos</taxon>
    </lineage>
</organism>
<protein>
    <submittedName>
        <fullName evidence="2">Uncharacterized protein</fullName>
    </submittedName>
</protein>
<dbReference type="EMBL" id="CAJOBA010047679">
    <property type="protein sequence ID" value="CAF4204109.1"/>
    <property type="molecule type" value="Genomic_DNA"/>
</dbReference>
<evidence type="ECO:0000256" key="1">
    <source>
        <dbReference type="SAM" id="MobiDB-lite"/>
    </source>
</evidence>
<dbReference type="EMBL" id="CAJNOK010025962">
    <property type="protein sequence ID" value="CAF1396683.1"/>
    <property type="molecule type" value="Genomic_DNA"/>
</dbReference>